<dbReference type="GO" id="GO:0016020">
    <property type="term" value="C:membrane"/>
    <property type="evidence" value="ECO:0007669"/>
    <property type="project" value="UniProtKB-SubCell"/>
</dbReference>
<feature type="transmembrane region" description="Helical" evidence="10">
    <location>
        <begin position="55"/>
        <end position="74"/>
    </location>
</feature>
<evidence type="ECO:0000256" key="9">
    <source>
        <dbReference type="ARBA" id="ARBA00023136"/>
    </source>
</evidence>
<feature type="transmembrane region" description="Helical" evidence="10">
    <location>
        <begin position="270"/>
        <end position="289"/>
    </location>
</feature>
<feature type="domain" description="RCK N-terminal" evidence="11">
    <location>
        <begin position="412"/>
        <end position="529"/>
    </location>
</feature>
<evidence type="ECO:0000259" key="11">
    <source>
        <dbReference type="PROSITE" id="PS51201"/>
    </source>
</evidence>
<comment type="caution">
    <text evidence="13">The sequence shown here is derived from an EMBL/GenBank/DDBJ whole genome shotgun (WGS) entry which is preliminary data.</text>
</comment>
<gene>
    <name evidence="13" type="ORF">EGM88_14245</name>
</gene>
<feature type="transmembrane region" description="Helical" evidence="10">
    <location>
        <begin position="324"/>
        <end position="346"/>
    </location>
</feature>
<feature type="transmembrane region" description="Helical" evidence="10">
    <location>
        <begin position="176"/>
        <end position="196"/>
    </location>
</feature>
<sequence length="660" mass="73309">MHTPLLQDFVILLGFSILIVFLLQRLKLPSILGFLVTGIIIGPHGLSLIKASDQIEVISEIGVILLLFVIGMELSIKQLASIKNTVFIGGSLQVGLSILFSGVTYYFLGKTMEEAVFVGFLFSLSSTAIVLKILQDRNEMKTAHGRNALAILIFQDIVVVPMMLITPILSGASENVTMSIIMLVVKSIIVVIITIVSARYIVPKLMYAVAKTNSKELFLLTTIAICFAVAFLTSEAGLSLALGAFLAGLIISESEYSHQATSIILPFRELFTSIFFISIGMLLDLAFFFEHIGIILLLVMAVFLVKTLATSIAVAVLRYPPKTVLLTGLSLFQIGEFAFILSTIGMEYGLLSHEVNQYFLSVSIVSMIFTPFVIMFSHTISDKFLSTKLGRRIDNNVFSDTENEDVLDHELSNHLIIIGFGINGSNLAKAAQYADIPYVVIEMNASIVKKSKQEGIPILFGDASEPHILDTANLTKARSVVIAISNKEVTKTVIRNIRETSRSVHILVRTKYVREIRGLIALGADDVIPEEFETSIEIFSRVMHNFLVPESQIDQLIDYVRSNNYDIFQMKNKQPKTFTNTQIPDFNITCVRVTCDGSKINGRTIKEANIRAKYGISILAILHNDKINDDIHPDQKIYQNDLLYIQGSSENIEKFRKYVN</sequence>
<keyword evidence="3" id="KW-0813">Transport</keyword>
<dbReference type="PANTHER" id="PTHR42751">
    <property type="entry name" value="SODIUM/HYDROGEN EXCHANGER FAMILY/TRKA DOMAIN PROTEIN"/>
    <property type="match status" value="1"/>
</dbReference>
<comment type="subcellular location">
    <subcellularLocation>
        <location evidence="1">Membrane</location>
        <topology evidence="1">Multi-pass membrane protein</topology>
    </subcellularLocation>
</comment>
<name>A0A3N4NI75_9FLAO</name>
<dbReference type="InterPro" id="IPR003148">
    <property type="entry name" value="RCK_N"/>
</dbReference>
<evidence type="ECO:0000256" key="7">
    <source>
        <dbReference type="ARBA" id="ARBA00022989"/>
    </source>
</evidence>
<feature type="transmembrane region" description="Helical" evidence="10">
    <location>
        <begin position="217"/>
        <end position="234"/>
    </location>
</feature>
<dbReference type="GO" id="GO:0006813">
    <property type="term" value="P:potassium ion transport"/>
    <property type="evidence" value="ECO:0007669"/>
    <property type="project" value="UniProtKB-KW"/>
</dbReference>
<keyword evidence="4" id="KW-0050">Antiport</keyword>
<feature type="transmembrane region" description="Helical" evidence="10">
    <location>
        <begin position="86"/>
        <end position="109"/>
    </location>
</feature>
<dbReference type="SUPFAM" id="SSF51735">
    <property type="entry name" value="NAD(P)-binding Rossmann-fold domains"/>
    <property type="match status" value="1"/>
</dbReference>
<feature type="transmembrane region" description="Helical" evidence="10">
    <location>
        <begin position="115"/>
        <end position="135"/>
    </location>
</feature>
<reference evidence="13 14" key="1">
    <citation type="submission" date="2018-11" db="EMBL/GenBank/DDBJ databases">
        <title>Aureibaculum marinum gen. nov., sp. nov., a member of the family Flavobacteriaceae isolated from the Bohai Sea.</title>
        <authorList>
            <person name="Ji X."/>
        </authorList>
    </citation>
    <scope>NUCLEOTIDE SEQUENCE [LARGE SCALE GENOMIC DNA]</scope>
    <source>
        <strain evidence="13 14">BH-SD17</strain>
    </source>
</reference>
<dbReference type="Pfam" id="PF00999">
    <property type="entry name" value="Na_H_Exchanger"/>
    <property type="match status" value="1"/>
</dbReference>
<dbReference type="PROSITE" id="PS51201">
    <property type="entry name" value="RCK_N"/>
    <property type="match status" value="1"/>
</dbReference>
<dbReference type="InterPro" id="IPR038770">
    <property type="entry name" value="Na+/solute_symporter_sf"/>
</dbReference>
<feature type="domain" description="RCK C-terminal" evidence="12">
    <location>
        <begin position="576"/>
        <end position="660"/>
    </location>
</feature>
<dbReference type="InterPro" id="IPR036721">
    <property type="entry name" value="RCK_C_sf"/>
</dbReference>
<dbReference type="EMBL" id="RPFJ01000049">
    <property type="protein sequence ID" value="RPD91790.1"/>
    <property type="molecule type" value="Genomic_DNA"/>
</dbReference>
<comment type="similarity">
    <text evidence="2">Belongs to the monovalent cation:proton antiporter 2 (CPA2) transporter (TC 2.A.37) family.</text>
</comment>
<keyword evidence="5" id="KW-0633">Potassium transport</keyword>
<dbReference type="Gene3D" id="3.30.70.1450">
    <property type="entry name" value="Regulator of K+ conductance, C-terminal domain"/>
    <property type="match status" value="1"/>
</dbReference>
<keyword evidence="5" id="KW-0630">Potassium</keyword>
<dbReference type="Gene3D" id="3.40.50.720">
    <property type="entry name" value="NAD(P)-binding Rossmann-like Domain"/>
    <property type="match status" value="1"/>
</dbReference>
<keyword evidence="14" id="KW-1185">Reference proteome</keyword>
<keyword evidence="7 10" id="KW-1133">Transmembrane helix</keyword>
<dbReference type="PROSITE" id="PS51202">
    <property type="entry name" value="RCK_C"/>
    <property type="match status" value="1"/>
</dbReference>
<evidence type="ECO:0000313" key="14">
    <source>
        <dbReference type="Proteomes" id="UP000270856"/>
    </source>
</evidence>
<dbReference type="RefSeq" id="WP_123899084.1">
    <property type="nucleotide sequence ID" value="NZ_RPFJ01000049.1"/>
</dbReference>
<evidence type="ECO:0000256" key="4">
    <source>
        <dbReference type="ARBA" id="ARBA00022449"/>
    </source>
</evidence>
<dbReference type="GO" id="GO:0008324">
    <property type="term" value="F:monoatomic cation transmembrane transporter activity"/>
    <property type="evidence" value="ECO:0007669"/>
    <property type="project" value="InterPro"/>
</dbReference>
<protein>
    <submittedName>
        <fullName evidence="13">Potassium transporter KefB</fullName>
    </submittedName>
</protein>
<dbReference type="InterPro" id="IPR004771">
    <property type="entry name" value="K/H_exchanger"/>
</dbReference>
<evidence type="ECO:0000259" key="12">
    <source>
        <dbReference type="PROSITE" id="PS51202"/>
    </source>
</evidence>
<evidence type="ECO:0000256" key="2">
    <source>
        <dbReference type="ARBA" id="ARBA00005551"/>
    </source>
</evidence>
<dbReference type="Pfam" id="PF02080">
    <property type="entry name" value="TrkA_C"/>
    <property type="match status" value="1"/>
</dbReference>
<dbReference type="OrthoDB" id="9781411at2"/>
<evidence type="ECO:0000256" key="8">
    <source>
        <dbReference type="ARBA" id="ARBA00023065"/>
    </source>
</evidence>
<accession>A0A3N4NI75</accession>
<keyword evidence="6 10" id="KW-0812">Transmembrane</keyword>
<dbReference type="InterPro" id="IPR006037">
    <property type="entry name" value="RCK_C"/>
</dbReference>
<organism evidence="13 14">
    <name type="scientific">Aureibaculum marinum</name>
    <dbReference type="NCBI Taxonomy" id="2487930"/>
    <lineage>
        <taxon>Bacteria</taxon>
        <taxon>Pseudomonadati</taxon>
        <taxon>Bacteroidota</taxon>
        <taxon>Flavobacteriia</taxon>
        <taxon>Flavobacteriales</taxon>
        <taxon>Flavobacteriaceae</taxon>
        <taxon>Aureibaculum</taxon>
    </lineage>
</organism>
<evidence type="ECO:0000313" key="13">
    <source>
        <dbReference type="EMBL" id="RPD91790.1"/>
    </source>
</evidence>
<dbReference type="GO" id="GO:1902600">
    <property type="term" value="P:proton transmembrane transport"/>
    <property type="evidence" value="ECO:0007669"/>
    <property type="project" value="InterPro"/>
</dbReference>
<dbReference type="GO" id="GO:0015297">
    <property type="term" value="F:antiporter activity"/>
    <property type="evidence" value="ECO:0007669"/>
    <property type="project" value="UniProtKB-KW"/>
</dbReference>
<dbReference type="AlphaFoldDB" id="A0A3N4NI75"/>
<dbReference type="PANTHER" id="PTHR42751:SF3">
    <property type="entry name" value="SODIUM_GLUTAMATE SYMPORTER"/>
    <property type="match status" value="1"/>
</dbReference>
<feature type="transmembrane region" description="Helical" evidence="10">
    <location>
        <begin position="147"/>
        <end position="170"/>
    </location>
</feature>
<feature type="transmembrane region" description="Helical" evidence="10">
    <location>
        <begin position="295"/>
        <end position="317"/>
    </location>
</feature>
<feature type="transmembrane region" description="Helical" evidence="10">
    <location>
        <begin position="30"/>
        <end position="49"/>
    </location>
</feature>
<evidence type="ECO:0000256" key="5">
    <source>
        <dbReference type="ARBA" id="ARBA00022538"/>
    </source>
</evidence>
<feature type="transmembrane region" description="Helical" evidence="10">
    <location>
        <begin position="6"/>
        <end position="23"/>
    </location>
</feature>
<keyword evidence="8" id="KW-0406">Ion transport</keyword>
<dbReference type="InterPro" id="IPR006153">
    <property type="entry name" value="Cation/H_exchanger_TM"/>
</dbReference>
<evidence type="ECO:0000256" key="10">
    <source>
        <dbReference type="SAM" id="Phobius"/>
    </source>
</evidence>
<dbReference type="SUPFAM" id="SSF116726">
    <property type="entry name" value="TrkA C-terminal domain-like"/>
    <property type="match status" value="1"/>
</dbReference>
<evidence type="ECO:0000256" key="6">
    <source>
        <dbReference type="ARBA" id="ARBA00022692"/>
    </source>
</evidence>
<dbReference type="Proteomes" id="UP000270856">
    <property type="component" value="Unassembled WGS sequence"/>
</dbReference>
<feature type="transmembrane region" description="Helical" evidence="10">
    <location>
        <begin position="358"/>
        <end position="376"/>
    </location>
</feature>
<dbReference type="Gene3D" id="1.20.1530.20">
    <property type="match status" value="1"/>
</dbReference>
<proteinExistence type="inferred from homology"/>
<keyword evidence="9 10" id="KW-0472">Membrane</keyword>
<evidence type="ECO:0000256" key="1">
    <source>
        <dbReference type="ARBA" id="ARBA00004141"/>
    </source>
</evidence>
<dbReference type="InterPro" id="IPR036291">
    <property type="entry name" value="NAD(P)-bd_dom_sf"/>
</dbReference>
<dbReference type="NCBIfam" id="TIGR00932">
    <property type="entry name" value="2a37"/>
    <property type="match status" value="1"/>
</dbReference>
<dbReference type="Pfam" id="PF02254">
    <property type="entry name" value="TrkA_N"/>
    <property type="match status" value="1"/>
</dbReference>
<evidence type="ECO:0000256" key="3">
    <source>
        <dbReference type="ARBA" id="ARBA00022448"/>
    </source>
</evidence>